<protein>
    <submittedName>
        <fullName evidence="1">Uncharacterized protein</fullName>
    </submittedName>
</protein>
<name>A0A4Q9G651_9RHOB</name>
<dbReference type="Proteomes" id="UP000293520">
    <property type="component" value="Unassembled WGS sequence"/>
</dbReference>
<comment type="caution">
    <text evidence="1">The sequence shown here is derived from an EMBL/GenBank/DDBJ whole genome shotgun (WGS) entry which is preliminary data.</text>
</comment>
<dbReference type="EMBL" id="SISK01000002">
    <property type="protein sequence ID" value="TBN42733.1"/>
    <property type="molecule type" value="Genomic_DNA"/>
</dbReference>
<dbReference type="RefSeq" id="WP_130990158.1">
    <property type="nucleotide sequence ID" value="NZ_SISK01000002.1"/>
</dbReference>
<accession>A0A4Q9G651</accession>
<proteinExistence type="predicted"/>
<organism evidence="1 2">
    <name type="scientific">Paracoccus subflavus</name>
    <dbReference type="NCBI Taxonomy" id="2528244"/>
    <lineage>
        <taxon>Bacteria</taxon>
        <taxon>Pseudomonadati</taxon>
        <taxon>Pseudomonadota</taxon>
        <taxon>Alphaproteobacteria</taxon>
        <taxon>Rhodobacterales</taxon>
        <taxon>Paracoccaceae</taxon>
        <taxon>Paracoccus</taxon>
    </lineage>
</organism>
<reference evidence="1 2" key="1">
    <citation type="submission" date="2019-02" db="EMBL/GenBank/DDBJ databases">
        <title>Paracoccus subflavus sp. nov., isolated from marine sediment of the Pacific Ocean.</title>
        <authorList>
            <person name="Zhang G."/>
        </authorList>
    </citation>
    <scope>NUCLEOTIDE SEQUENCE [LARGE SCALE GENOMIC DNA]</scope>
    <source>
        <strain evidence="1 2">GY0581</strain>
    </source>
</reference>
<evidence type="ECO:0000313" key="1">
    <source>
        <dbReference type="EMBL" id="TBN42733.1"/>
    </source>
</evidence>
<sequence>MMNLAARVLGRVPQVCSDRGLSPLIVGQTAEVQARHDDDALALWVARAGRPVTMSGRATG</sequence>
<gene>
    <name evidence="1" type="ORF">EYE42_04755</name>
</gene>
<dbReference type="AlphaFoldDB" id="A0A4Q9G651"/>
<evidence type="ECO:0000313" key="2">
    <source>
        <dbReference type="Proteomes" id="UP000293520"/>
    </source>
</evidence>
<keyword evidence="2" id="KW-1185">Reference proteome</keyword>